<dbReference type="InterPro" id="IPR050194">
    <property type="entry name" value="Glycosyltransferase_grp1"/>
</dbReference>
<feature type="domain" description="Glycosyltransferase subfamily 4-like N-terminal" evidence="5">
    <location>
        <begin position="15"/>
        <end position="186"/>
    </location>
</feature>
<dbReference type="CDD" id="cd03801">
    <property type="entry name" value="GT4_PimA-like"/>
    <property type="match status" value="1"/>
</dbReference>
<evidence type="ECO:0000256" key="1">
    <source>
        <dbReference type="ARBA" id="ARBA00021292"/>
    </source>
</evidence>
<evidence type="ECO:0000259" key="4">
    <source>
        <dbReference type="Pfam" id="PF00534"/>
    </source>
</evidence>
<dbReference type="EMBL" id="BAABAF010000001">
    <property type="protein sequence ID" value="GAA3750960.1"/>
    <property type="molecule type" value="Genomic_DNA"/>
</dbReference>
<dbReference type="Pfam" id="PF00534">
    <property type="entry name" value="Glycos_transf_1"/>
    <property type="match status" value="1"/>
</dbReference>
<dbReference type="Gene3D" id="3.40.50.2000">
    <property type="entry name" value="Glycogen Phosphorylase B"/>
    <property type="match status" value="2"/>
</dbReference>
<keyword evidence="3" id="KW-0808">Transferase</keyword>
<comment type="caution">
    <text evidence="6">The sequence shown here is derived from an EMBL/GenBank/DDBJ whole genome shotgun (WGS) entry which is preliminary data.</text>
</comment>
<evidence type="ECO:0000313" key="6">
    <source>
        <dbReference type="EMBL" id="GAA3750960.1"/>
    </source>
</evidence>
<proteinExistence type="predicted"/>
<dbReference type="InterPro" id="IPR028098">
    <property type="entry name" value="Glyco_trans_4-like_N"/>
</dbReference>
<reference evidence="7" key="1">
    <citation type="journal article" date="2019" name="Int. J. Syst. Evol. Microbiol.">
        <title>The Global Catalogue of Microorganisms (GCM) 10K type strain sequencing project: providing services to taxonomists for standard genome sequencing and annotation.</title>
        <authorList>
            <consortium name="The Broad Institute Genomics Platform"/>
            <consortium name="The Broad Institute Genome Sequencing Center for Infectious Disease"/>
            <person name="Wu L."/>
            <person name="Ma J."/>
        </authorList>
    </citation>
    <scope>NUCLEOTIDE SEQUENCE [LARGE SCALE GENOMIC DNA]</scope>
    <source>
        <strain evidence="7">JCM 16950</strain>
    </source>
</reference>
<evidence type="ECO:0000256" key="2">
    <source>
        <dbReference type="ARBA" id="ARBA00022676"/>
    </source>
</evidence>
<dbReference type="RefSeq" id="WP_344779291.1">
    <property type="nucleotide sequence ID" value="NZ_BAABAF010000001.1"/>
</dbReference>
<organism evidence="6 7">
    <name type="scientific">Microbacterium kribbense</name>
    <dbReference type="NCBI Taxonomy" id="433645"/>
    <lineage>
        <taxon>Bacteria</taxon>
        <taxon>Bacillati</taxon>
        <taxon>Actinomycetota</taxon>
        <taxon>Actinomycetes</taxon>
        <taxon>Micrococcales</taxon>
        <taxon>Microbacteriaceae</taxon>
        <taxon>Microbacterium</taxon>
    </lineage>
</organism>
<dbReference type="PANTHER" id="PTHR45947:SF3">
    <property type="entry name" value="SULFOQUINOVOSYL TRANSFERASE SQD2"/>
    <property type="match status" value="1"/>
</dbReference>
<protein>
    <recommendedName>
        <fullName evidence="1">D-inositol 3-phosphate glycosyltransferase</fullName>
    </recommendedName>
</protein>
<evidence type="ECO:0000256" key="3">
    <source>
        <dbReference type="ARBA" id="ARBA00022679"/>
    </source>
</evidence>
<evidence type="ECO:0000259" key="5">
    <source>
        <dbReference type="Pfam" id="PF13439"/>
    </source>
</evidence>
<gene>
    <name evidence="6" type="ORF">GCM10022240_00250</name>
</gene>
<name>A0ABP7FZ75_9MICO</name>
<dbReference type="PANTHER" id="PTHR45947">
    <property type="entry name" value="SULFOQUINOVOSYL TRANSFERASE SQD2"/>
    <property type="match status" value="1"/>
</dbReference>
<sequence length="384" mass="39882">MVDVALITSSYLPHVGGVEEHVRNVARHLLRQGLSVVVWTVEHGERSPDVVDGITVRTLPCPLPARTATSVMSFAWRGPLALVRWASALLRDRPRVMHVHCFGPNGVWALGAAQGRRLVITSHGETRGDAHDAFGTSALLRTALRKALRRADAVTGVSASVLDDLHARFALASGRATVIGNGVDLTERAGAMPPALPARYVLGIGRLVHTKGFDLLLRAFARAGLPPDVGIVLAGDGPERASLTALAAAEGVAGRVVFTGRLDRGEIVAVASGALALAVPSRVEAFGIVVLEGWRAGIPVIAGAGEGPAELIRDGVDGIVVDASDSGAFAAVLTQVVADPDGMRALAAAGAARCRAYSWENVAAAYRAVYATLGVRAEVDSISA</sequence>
<keyword evidence="2" id="KW-0328">Glycosyltransferase</keyword>
<feature type="domain" description="Glycosyl transferase family 1" evidence="4">
    <location>
        <begin position="199"/>
        <end position="350"/>
    </location>
</feature>
<keyword evidence="7" id="KW-1185">Reference proteome</keyword>
<dbReference type="InterPro" id="IPR001296">
    <property type="entry name" value="Glyco_trans_1"/>
</dbReference>
<dbReference type="Pfam" id="PF13439">
    <property type="entry name" value="Glyco_transf_4"/>
    <property type="match status" value="1"/>
</dbReference>
<dbReference type="Proteomes" id="UP001500540">
    <property type="component" value="Unassembled WGS sequence"/>
</dbReference>
<evidence type="ECO:0000313" key="7">
    <source>
        <dbReference type="Proteomes" id="UP001500540"/>
    </source>
</evidence>
<dbReference type="SUPFAM" id="SSF53756">
    <property type="entry name" value="UDP-Glycosyltransferase/glycogen phosphorylase"/>
    <property type="match status" value="1"/>
</dbReference>
<accession>A0ABP7FZ75</accession>